<protein>
    <submittedName>
        <fullName evidence="2">Uncharacterized protein</fullName>
    </submittedName>
</protein>
<evidence type="ECO:0000313" key="2">
    <source>
        <dbReference type="Ensembl" id="ENSCSAVP00000011807.1"/>
    </source>
</evidence>
<dbReference type="InParanoid" id="H2Z2J5"/>
<evidence type="ECO:0000313" key="3">
    <source>
        <dbReference type="Proteomes" id="UP000007875"/>
    </source>
</evidence>
<dbReference type="HOGENOM" id="CLU_1271899_0_0_1"/>
<sequence>MSDSNTGKAPKAGSKFSTRRGSHELENVDTKSKLNGDHCNGISEVTCEDDTARSHTPRPFRRPKFLHNLAMQRAKLTESTIKGKESVIESFSNNVLKPRGKQPFGALNGSNTLKSTTARAHPTTPERSFTEPRITVVNVELENEENGDFTGVEDTDQNKTIIVSKADVLCSESNNCITETPVENKSRERVGSATCLLDECLAEDIESRCEHMIDEII</sequence>
<keyword evidence="3" id="KW-1185">Reference proteome</keyword>
<name>H2Z2J5_CIOSA</name>
<proteinExistence type="predicted"/>
<reference evidence="2" key="2">
    <citation type="submission" date="2025-08" db="UniProtKB">
        <authorList>
            <consortium name="Ensembl"/>
        </authorList>
    </citation>
    <scope>IDENTIFICATION</scope>
</reference>
<dbReference type="OMA" id="CEHMIDE"/>
<feature type="compositionally biased region" description="Basic and acidic residues" evidence="1">
    <location>
        <begin position="21"/>
        <end position="36"/>
    </location>
</feature>
<feature type="region of interest" description="Disordered" evidence="1">
    <location>
        <begin position="1"/>
        <end position="38"/>
    </location>
</feature>
<reference evidence="3" key="1">
    <citation type="submission" date="2003-08" db="EMBL/GenBank/DDBJ databases">
        <authorList>
            <person name="Birren B."/>
            <person name="Nusbaum C."/>
            <person name="Abebe A."/>
            <person name="Abouelleil A."/>
            <person name="Adekoya E."/>
            <person name="Ait-zahra M."/>
            <person name="Allen N."/>
            <person name="Allen T."/>
            <person name="An P."/>
            <person name="Anderson M."/>
            <person name="Anderson S."/>
            <person name="Arachchi H."/>
            <person name="Armbruster J."/>
            <person name="Bachantsang P."/>
            <person name="Baldwin J."/>
            <person name="Barry A."/>
            <person name="Bayul T."/>
            <person name="Blitshsteyn B."/>
            <person name="Bloom T."/>
            <person name="Blye J."/>
            <person name="Boguslavskiy L."/>
            <person name="Borowsky M."/>
            <person name="Boukhgalter B."/>
            <person name="Brunache A."/>
            <person name="Butler J."/>
            <person name="Calixte N."/>
            <person name="Calvo S."/>
            <person name="Camarata J."/>
            <person name="Campo K."/>
            <person name="Chang J."/>
            <person name="Cheshatsang Y."/>
            <person name="Citroen M."/>
            <person name="Collymore A."/>
            <person name="Considine T."/>
            <person name="Cook A."/>
            <person name="Cooke P."/>
            <person name="Corum B."/>
            <person name="Cuomo C."/>
            <person name="David R."/>
            <person name="Dawoe T."/>
            <person name="Degray S."/>
            <person name="Dodge S."/>
            <person name="Dooley K."/>
            <person name="Dorje P."/>
            <person name="Dorjee K."/>
            <person name="Dorris L."/>
            <person name="Duffey N."/>
            <person name="Dupes A."/>
            <person name="Elkins T."/>
            <person name="Engels R."/>
            <person name="Erickson J."/>
            <person name="Farina A."/>
            <person name="Faro S."/>
            <person name="Ferreira P."/>
            <person name="Fischer H."/>
            <person name="Fitzgerald M."/>
            <person name="Foley K."/>
            <person name="Gage D."/>
            <person name="Galagan J."/>
            <person name="Gearin G."/>
            <person name="Gnerre S."/>
            <person name="Gnirke A."/>
            <person name="Goyette A."/>
            <person name="Graham J."/>
            <person name="Grandbois E."/>
            <person name="Gyaltsen K."/>
            <person name="Hafez N."/>
            <person name="Hagopian D."/>
            <person name="Hagos B."/>
            <person name="Hall J."/>
            <person name="Hatcher B."/>
            <person name="Heller A."/>
            <person name="Higgins H."/>
            <person name="Honan T."/>
            <person name="Horn A."/>
            <person name="Houde N."/>
            <person name="Hughes L."/>
            <person name="Hulme W."/>
            <person name="Husby E."/>
            <person name="Iliev I."/>
            <person name="Jaffe D."/>
            <person name="Jones C."/>
            <person name="Kamal M."/>
            <person name="Kamat A."/>
            <person name="Kamvysselis M."/>
            <person name="Karlsson E."/>
            <person name="Kells C."/>
            <person name="Kieu A."/>
            <person name="Kisner P."/>
            <person name="Kodira C."/>
            <person name="Kulbokas E."/>
            <person name="Labutti K."/>
            <person name="Lama D."/>
            <person name="Landers T."/>
            <person name="Leger J."/>
            <person name="Levine S."/>
            <person name="Lewis D."/>
            <person name="Lewis T."/>
            <person name="Lindblad-toh K."/>
            <person name="Liu X."/>
            <person name="Lokyitsang T."/>
            <person name="Lokyitsang Y."/>
            <person name="Lucien O."/>
            <person name="Lui A."/>
            <person name="Ma L.J."/>
            <person name="Mabbitt R."/>
            <person name="Macdonald J."/>
            <person name="Maclean C."/>
            <person name="Major J."/>
            <person name="Manning J."/>
            <person name="Marabella R."/>
            <person name="Maru K."/>
            <person name="Matthews C."/>
            <person name="Mauceli E."/>
            <person name="Mccarthy M."/>
            <person name="Mcdonough S."/>
            <person name="Mcghee T."/>
            <person name="Meldrim J."/>
            <person name="Meneus L."/>
            <person name="Mesirov J."/>
            <person name="Mihalev A."/>
            <person name="Mihova T."/>
            <person name="Mikkelsen T."/>
            <person name="Mlenga V."/>
            <person name="Moru K."/>
            <person name="Mozes J."/>
            <person name="Mulrain L."/>
            <person name="Munson G."/>
            <person name="Naylor J."/>
            <person name="Newes C."/>
            <person name="Nguyen C."/>
            <person name="Nguyen N."/>
            <person name="Nguyen T."/>
            <person name="Nicol R."/>
            <person name="Nielsen C."/>
            <person name="Nizzari M."/>
            <person name="Norbu C."/>
            <person name="Norbu N."/>
            <person name="O'donnell P."/>
            <person name="Okoawo O."/>
            <person name="O'leary S."/>
            <person name="Omotosho B."/>
            <person name="O'neill K."/>
            <person name="Osman S."/>
            <person name="Parker S."/>
            <person name="Perrin D."/>
            <person name="Phunkhang P."/>
            <person name="Piqani B."/>
            <person name="Purcell S."/>
            <person name="Rachupka T."/>
            <person name="Ramasamy U."/>
            <person name="Rameau R."/>
            <person name="Ray V."/>
            <person name="Raymond C."/>
            <person name="Retta R."/>
            <person name="Richardson S."/>
            <person name="Rise C."/>
            <person name="Rodriguez J."/>
            <person name="Rogers J."/>
            <person name="Rogov P."/>
            <person name="Rutman M."/>
            <person name="Schupbach R."/>
            <person name="Seaman C."/>
            <person name="Settipalli S."/>
            <person name="Sharpe T."/>
            <person name="Sheridan J."/>
            <person name="Sherpa N."/>
            <person name="Shi J."/>
            <person name="Smirnov S."/>
            <person name="Smith C."/>
            <person name="Sougnez C."/>
            <person name="Spencer B."/>
            <person name="Stalker J."/>
            <person name="Stange-thomann N."/>
            <person name="Stavropoulos S."/>
            <person name="Stetson K."/>
            <person name="Stone C."/>
            <person name="Stone S."/>
            <person name="Stubbs M."/>
            <person name="Talamas J."/>
            <person name="Tchuinga P."/>
            <person name="Tenzing P."/>
            <person name="Tesfaye S."/>
            <person name="Theodore J."/>
            <person name="Thoulutsang Y."/>
            <person name="Topham K."/>
            <person name="Towey S."/>
            <person name="Tsamla T."/>
            <person name="Tsomo N."/>
            <person name="Vallee D."/>
            <person name="Vassiliev H."/>
            <person name="Venkataraman V."/>
            <person name="Vinson J."/>
            <person name="Vo A."/>
            <person name="Wade C."/>
            <person name="Wang S."/>
            <person name="Wangchuk T."/>
            <person name="Wangdi T."/>
            <person name="Whittaker C."/>
            <person name="Wilkinson J."/>
            <person name="Wu Y."/>
            <person name="Wyman D."/>
            <person name="Yadav S."/>
            <person name="Yang S."/>
            <person name="Yang X."/>
            <person name="Yeager S."/>
            <person name="Yee E."/>
            <person name="Young G."/>
            <person name="Zainoun J."/>
            <person name="Zembeck L."/>
            <person name="Zimmer A."/>
            <person name="Zody M."/>
            <person name="Lander E."/>
        </authorList>
    </citation>
    <scope>NUCLEOTIDE SEQUENCE [LARGE SCALE GENOMIC DNA]</scope>
</reference>
<feature type="region of interest" description="Disordered" evidence="1">
    <location>
        <begin position="99"/>
        <end position="128"/>
    </location>
</feature>
<evidence type="ECO:0000256" key="1">
    <source>
        <dbReference type="SAM" id="MobiDB-lite"/>
    </source>
</evidence>
<organism evidence="2 3">
    <name type="scientific">Ciona savignyi</name>
    <name type="common">Pacific transparent sea squirt</name>
    <dbReference type="NCBI Taxonomy" id="51511"/>
    <lineage>
        <taxon>Eukaryota</taxon>
        <taxon>Metazoa</taxon>
        <taxon>Chordata</taxon>
        <taxon>Tunicata</taxon>
        <taxon>Ascidiacea</taxon>
        <taxon>Phlebobranchia</taxon>
        <taxon>Cionidae</taxon>
        <taxon>Ciona</taxon>
    </lineage>
</organism>
<dbReference type="Proteomes" id="UP000007875">
    <property type="component" value="Unassembled WGS sequence"/>
</dbReference>
<dbReference type="AlphaFoldDB" id="H2Z2J5"/>
<dbReference type="Ensembl" id="ENSCSAVT00000011945.1">
    <property type="protein sequence ID" value="ENSCSAVP00000011807.1"/>
    <property type="gene ID" value="ENSCSAVG00000006929.1"/>
</dbReference>
<feature type="compositionally biased region" description="Polar residues" evidence="1">
    <location>
        <begin position="108"/>
        <end position="118"/>
    </location>
</feature>
<accession>H2Z2J5</accession>
<dbReference type="GeneTree" id="ENSGT01140000286620"/>
<reference evidence="2" key="3">
    <citation type="submission" date="2025-09" db="UniProtKB">
        <authorList>
            <consortium name="Ensembl"/>
        </authorList>
    </citation>
    <scope>IDENTIFICATION</scope>
</reference>